<dbReference type="InterPro" id="IPR004205">
    <property type="entry name" value="Cyt_bc1_su8"/>
</dbReference>
<dbReference type="SUPFAM" id="SSF81508">
    <property type="entry name" value="Ubiquinone-binding protein QP-C of cytochrome bc1 complex (Ubiquinol-cytochrome c reductase)"/>
    <property type="match status" value="1"/>
</dbReference>
<dbReference type="GO" id="GO:0005743">
    <property type="term" value="C:mitochondrial inner membrane"/>
    <property type="evidence" value="ECO:0007669"/>
    <property type="project" value="UniProtKB-SubCell"/>
</dbReference>
<comment type="similarity">
    <text evidence="2 13">Belongs to the UQCRQ/QCR8 family.</text>
</comment>
<evidence type="ECO:0000256" key="13">
    <source>
        <dbReference type="RuleBase" id="RU368118"/>
    </source>
</evidence>
<evidence type="ECO:0000256" key="3">
    <source>
        <dbReference type="ARBA" id="ARBA00016324"/>
    </source>
</evidence>
<name>A0A9N9ZW51_BEMTA</name>
<comment type="subunit">
    <text evidence="12 13">Component of the ubiquinol-cytochrome c oxidoreductase (cytochrome b-c1 complex, complex III, CIII), a multisubunit enzyme composed of 11 subunits. The complex is composed of 3 respiratory subunits cytochrome b, cytochrome c1 and Rieske protein UQCRFS1, 2 core protein subunits UQCRC1/QCR1 and UQCRC2/QCR2, and 6 low-molecular weight protein subunits UQCRH/QCR6, UQCRB/QCR7, UQCRQ/QCR8, UQCR10/QCR9, UQCR11/QCR10 and subunit 9, the cleavage product of Rieske protein UQCRFS1. The complex exists as an obligatory dimer and forms supercomplexes (SCs) in the inner mitochondrial membrane with NADH-ubiquinone oxidoreductase (complex I, CI) and cytochrome c oxidase (complex IV, CIV), resulting in different assemblies (supercomplex SCI(1)III(2)IV(1) and megacomplex MCI(2)III(2)IV(2)). Interacts with UQCC6.</text>
</comment>
<dbReference type="InterPro" id="IPR036642">
    <property type="entry name" value="Cyt_bc1_su8_sf"/>
</dbReference>
<keyword evidence="8 13" id="KW-0249">Electron transport</keyword>
<dbReference type="AlphaFoldDB" id="A0A9N9ZW51"/>
<comment type="function">
    <text evidence="13">Component of the ubiquinol-cytochrome c oxidoreductase, a multisubunit transmembrane complex that is part of the mitochondrial electron transport chain which drives oxidative phosphorylation. The complex plays an important role in the uptake of multiple carbon sources present in different host niches.</text>
</comment>
<evidence type="ECO:0000313" key="15">
    <source>
        <dbReference type="Proteomes" id="UP001152759"/>
    </source>
</evidence>
<gene>
    <name evidence="14" type="ORF">BEMITA_LOCUS290</name>
</gene>
<reference evidence="14" key="1">
    <citation type="submission" date="2021-12" db="EMBL/GenBank/DDBJ databases">
        <authorList>
            <person name="King R."/>
        </authorList>
    </citation>
    <scope>NUCLEOTIDE SEQUENCE</scope>
</reference>
<comment type="subcellular location">
    <subcellularLocation>
        <location evidence="1 13">Mitochondrion inner membrane</location>
        <topology evidence="1 13">Single-pass membrane protein</topology>
    </subcellularLocation>
</comment>
<evidence type="ECO:0000256" key="6">
    <source>
        <dbReference type="ARBA" id="ARBA00022692"/>
    </source>
</evidence>
<dbReference type="Gene3D" id="1.20.5.210">
    <property type="entry name" value="Cytochrome b-c1 complex subunit 8"/>
    <property type="match status" value="1"/>
</dbReference>
<dbReference type="GO" id="GO:0045275">
    <property type="term" value="C:respiratory chain complex III"/>
    <property type="evidence" value="ECO:0007669"/>
    <property type="project" value="UniProtKB-UniRule"/>
</dbReference>
<evidence type="ECO:0000256" key="1">
    <source>
        <dbReference type="ARBA" id="ARBA00004434"/>
    </source>
</evidence>
<evidence type="ECO:0000256" key="9">
    <source>
        <dbReference type="ARBA" id="ARBA00022989"/>
    </source>
</evidence>
<keyword evidence="4 13" id="KW-0813">Transport</keyword>
<evidence type="ECO:0000256" key="5">
    <source>
        <dbReference type="ARBA" id="ARBA00022660"/>
    </source>
</evidence>
<evidence type="ECO:0000313" key="14">
    <source>
        <dbReference type="EMBL" id="CAH0380545.1"/>
    </source>
</evidence>
<keyword evidence="15" id="KW-1185">Reference proteome</keyword>
<dbReference type="GO" id="GO:0006122">
    <property type="term" value="P:mitochondrial electron transport, ubiquinol to cytochrome c"/>
    <property type="evidence" value="ECO:0007669"/>
    <property type="project" value="UniProtKB-UniRule"/>
</dbReference>
<accession>A0A9N9ZW51</accession>
<dbReference type="PANTHER" id="PTHR12119:SF2">
    <property type="entry name" value="CYTOCHROME B-C1 COMPLEX SUBUNIT 8"/>
    <property type="match status" value="1"/>
</dbReference>
<dbReference type="Pfam" id="PF02939">
    <property type="entry name" value="UcrQ"/>
    <property type="match status" value="1"/>
</dbReference>
<dbReference type="KEGG" id="btab:109032205"/>
<keyword evidence="9" id="KW-1133">Transmembrane helix</keyword>
<keyword evidence="11" id="KW-0472">Membrane</keyword>
<keyword evidence="7 13" id="KW-0999">Mitochondrion inner membrane</keyword>
<evidence type="ECO:0000256" key="12">
    <source>
        <dbReference type="ARBA" id="ARBA00047105"/>
    </source>
</evidence>
<keyword evidence="6" id="KW-0812">Transmembrane</keyword>
<dbReference type="Proteomes" id="UP001152759">
    <property type="component" value="Chromosome 1"/>
</dbReference>
<evidence type="ECO:0000256" key="7">
    <source>
        <dbReference type="ARBA" id="ARBA00022792"/>
    </source>
</evidence>
<proteinExistence type="inferred from homology"/>
<protein>
    <recommendedName>
        <fullName evidence="3 13">Cytochrome b-c1 complex subunit 8</fullName>
    </recommendedName>
    <alternativeName>
        <fullName evidence="13">Complex III subunit 8</fullName>
    </alternativeName>
</protein>
<organism evidence="14 15">
    <name type="scientific">Bemisia tabaci</name>
    <name type="common">Sweetpotato whitefly</name>
    <name type="synonym">Aleurodes tabaci</name>
    <dbReference type="NCBI Taxonomy" id="7038"/>
    <lineage>
        <taxon>Eukaryota</taxon>
        <taxon>Metazoa</taxon>
        <taxon>Ecdysozoa</taxon>
        <taxon>Arthropoda</taxon>
        <taxon>Hexapoda</taxon>
        <taxon>Insecta</taxon>
        <taxon>Pterygota</taxon>
        <taxon>Neoptera</taxon>
        <taxon>Paraneoptera</taxon>
        <taxon>Hemiptera</taxon>
        <taxon>Sternorrhyncha</taxon>
        <taxon>Aleyrodoidea</taxon>
        <taxon>Aleyrodidae</taxon>
        <taxon>Aleyrodinae</taxon>
        <taxon>Bemisia</taxon>
    </lineage>
</organism>
<keyword evidence="10 13" id="KW-0496">Mitochondrion</keyword>
<evidence type="ECO:0000256" key="11">
    <source>
        <dbReference type="ARBA" id="ARBA00023136"/>
    </source>
</evidence>
<evidence type="ECO:0000256" key="8">
    <source>
        <dbReference type="ARBA" id="ARBA00022982"/>
    </source>
</evidence>
<keyword evidence="5 13" id="KW-0679">Respiratory chain</keyword>
<evidence type="ECO:0000256" key="4">
    <source>
        <dbReference type="ARBA" id="ARBA00022448"/>
    </source>
</evidence>
<dbReference type="FunFam" id="1.20.5.210:FF:000001">
    <property type="entry name" value="Cytochrome b-c1 complex subunit 8"/>
    <property type="match status" value="1"/>
</dbReference>
<dbReference type="EMBL" id="OU963862">
    <property type="protein sequence ID" value="CAH0380545.1"/>
    <property type="molecule type" value="Genomic_DNA"/>
</dbReference>
<dbReference type="PANTHER" id="PTHR12119">
    <property type="entry name" value="UBIQUINOL-CYTOCHROME C REDUCTASE COMPLEX UBIQUINONE-BINDING PROTEIN QP-C"/>
    <property type="match status" value="1"/>
</dbReference>
<evidence type="ECO:0000256" key="2">
    <source>
        <dbReference type="ARBA" id="ARBA00007668"/>
    </source>
</evidence>
<evidence type="ECO:0000256" key="10">
    <source>
        <dbReference type="ARBA" id="ARBA00023128"/>
    </source>
</evidence>
<sequence>MPSLTQVLRSDQWGGMRKDIRHIVYHQISPYEQKAFKGFFSEGFPNALRRIRLRIFKILIPFTGALVLVDWAKKENEKIHRKNPADYENDE</sequence>